<reference evidence="2" key="2">
    <citation type="submission" date="2015-02" db="UniProtKB">
        <authorList>
            <consortium name="EnsemblMetazoa"/>
        </authorList>
    </citation>
    <scope>IDENTIFICATION</scope>
</reference>
<organism evidence="2 3">
    <name type="scientific">Strigamia maritima</name>
    <name type="common">European centipede</name>
    <name type="synonym">Geophilus maritimus</name>
    <dbReference type="NCBI Taxonomy" id="126957"/>
    <lineage>
        <taxon>Eukaryota</taxon>
        <taxon>Metazoa</taxon>
        <taxon>Ecdysozoa</taxon>
        <taxon>Arthropoda</taxon>
        <taxon>Myriapoda</taxon>
        <taxon>Chilopoda</taxon>
        <taxon>Pleurostigmophora</taxon>
        <taxon>Geophilomorpha</taxon>
        <taxon>Linotaeniidae</taxon>
        <taxon>Strigamia</taxon>
    </lineage>
</organism>
<keyword evidence="3" id="KW-1185">Reference proteome</keyword>
<dbReference type="EMBL" id="JH431987">
    <property type="status" value="NOT_ANNOTATED_CDS"/>
    <property type="molecule type" value="Genomic_DNA"/>
</dbReference>
<feature type="region of interest" description="Disordered" evidence="1">
    <location>
        <begin position="119"/>
        <end position="150"/>
    </location>
</feature>
<protein>
    <submittedName>
        <fullName evidence="2">Uncharacterized protein</fullName>
    </submittedName>
</protein>
<feature type="region of interest" description="Disordered" evidence="1">
    <location>
        <begin position="168"/>
        <end position="219"/>
    </location>
</feature>
<dbReference type="AlphaFoldDB" id="T1JJ60"/>
<reference evidence="3" key="1">
    <citation type="submission" date="2011-05" db="EMBL/GenBank/DDBJ databases">
        <authorList>
            <person name="Richards S.R."/>
            <person name="Qu J."/>
            <person name="Jiang H."/>
            <person name="Jhangiani S.N."/>
            <person name="Agravi P."/>
            <person name="Goodspeed R."/>
            <person name="Gross S."/>
            <person name="Mandapat C."/>
            <person name="Jackson L."/>
            <person name="Mathew T."/>
            <person name="Pu L."/>
            <person name="Thornton R."/>
            <person name="Saada N."/>
            <person name="Wilczek-Boney K.B."/>
            <person name="Lee S."/>
            <person name="Kovar C."/>
            <person name="Wu Y."/>
            <person name="Scherer S.E."/>
            <person name="Worley K.C."/>
            <person name="Muzny D.M."/>
            <person name="Gibbs R."/>
        </authorList>
    </citation>
    <scope>NUCLEOTIDE SEQUENCE</scope>
    <source>
        <strain evidence="3">Brora</strain>
    </source>
</reference>
<evidence type="ECO:0000256" key="1">
    <source>
        <dbReference type="SAM" id="MobiDB-lite"/>
    </source>
</evidence>
<feature type="compositionally biased region" description="Low complexity" evidence="1">
    <location>
        <begin position="204"/>
        <end position="219"/>
    </location>
</feature>
<sequence length="219" mass="24903">MLVKFNRLWKSLPRVRVSSRPVDGIDVPVPSLTERITNQLFYVVPFGLCTYYFVSWAEDERSKTMKNEDYIPIVKPASKVMEFSKTPVFPWSSNVQLSLQRQEKHENDDLDTLGPEHRQVHASREHQGHGSHDSSAGHVHQQVQGNHDTSVGHEQHHYENVAYSYGAASGNEHHHGHGGQDGAVSGHDHHQASDNYPYIEPQEPFYMPDPDPDFFMPGN</sequence>
<accession>T1JJ60</accession>
<dbReference type="EnsemblMetazoa" id="SMAR013890-RA">
    <property type="protein sequence ID" value="SMAR013890-PA"/>
    <property type="gene ID" value="SMAR013890"/>
</dbReference>
<feature type="compositionally biased region" description="Basic and acidic residues" evidence="1">
    <location>
        <begin position="119"/>
        <end position="132"/>
    </location>
</feature>
<name>T1JJ60_STRMM</name>
<evidence type="ECO:0000313" key="2">
    <source>
        <dbReference type="EnsemblMetazoa" id="SMAR013890-PA"/>
    </source>
</evidence>
<proteinExistence type="predicted"/>
<evidence type="ECO:0000313" key="3">
    <source>
        <dbReference type="Proteomes" id="UP000014500"/>
    </source>
</evidence>
<dbReference type="Proteomes" id="UP000014500">
    <property type="component" value="Unassembled WGS sequence"/>
</dbReference>
<dbReference type="HOGENOM" id="CLU_1262983_0_0_1"/>